<evidence type="ECO:0000259" key="1">
    <source>
        <dbReference type="Pfam" id="PF02721"/>
    </source>
</evidence>
<dbReference type="CDD" id="cd04480">
    <property type="entry name" value="RPA1_DBD_A_like"/>
    <property type="match status" value="1"/>
</dbReference>
<dbReference type="Proteomes" id="UP000235145">
    <property type="component" value="Unassembled WGS sequence"/>
</dbReference>
<dbReference type="InterPro" id="IPR003871">
    <property type="entry name" value="RFA1B/D_OB_1st"/>
</dbReference>
<dbReference type="InterPro" id="IPR012340">
    <property type="entry name" value="NA-bd_OB-fold"/>
</dbReference>
<dbReference type="Pfam" id="PF02721">
    <property type="entry name" value="DUF223"/>
    <property type="match status" value="1"/>
</dbReference>
<evidence type="ECO:0000313" key="3">
    <source>
        <dbReference type="Proteomes" id="UP000235145"/>
    </source>
</evidence>
<dbReference type="EMBL" id="NBSK02000005">
    <property type="protein sequence ID" value="KAJ0205311.1"/>
    <property type="molecule type" value="Genomic_DNA"/>
</dbReference>
<keyword evidence="3" id="KW-1185">Reference proteome</keyword>
<organism evidence="2 3">
    <name type="scientific">Lactuca sativa</name>
    <name type="common">Garden lettuce</name>
    <dbReference type="NCBI Taxonomy" id="4236"/>
    <lineage>
        <taxon>Eukaryota</taxon>
        <taxon>Viridiplantae</taxon>
        <taxon>Streptophyta</taxon>
        <taxon>Embryophyta</taxon>
        <taxon>Tracheophyta</taxon>
        <taxon>Spermatophyta</taxon>
        <taxon>Magnoliopsida</taxon>
        <taxon>eudicotyledons</taxon>
        <taxon>Gunneridae</taxon>
        <taxon>Pentapetalae</taxon>
        <taxon>asterids</taxon>
        <taxon>campanulids</taxon>
        <taxon>Asterales</taxon>
        <taxon>Asteraceae</taxon>
        <taxon>Cichorioideae</taxon>
        <taxon>Cichorieae</taxon>
        <taxon>Lactucinae</taxon>
        <taxon>Lactuca</taxon>
    </lineage>
</organism>
<dbReference type="SUPFAM" id="SSF50249">
    <property type="entry name" value="Nucleic acid-binding proteins"/>
    <property type="match status" value="1"/>
</dbReference>
<sequence length="136" mass="15940">MAASNLTFIPDLDVTRDDLTFKLRVINLWHQMCFYKKTEIWSIEMILLDEKGNKIQATVSKRNIYRFKYILKEGMAFYIKGPDFAALKIDAFRLTPQDQKLTFVQQTVVTECIDFCLFGLLLFFFNSNAIINMSPF</sequence>
<protein>
    <recommendedName>
        <fullName evidence="1">Replication protein A 70 kDa DNA-binding subunit B/D first OB fold domain-containing protein</fullName>
    </recommendedName>
</protein>
<reference evidence="2 3" key="1">
    <citation type="journal article" date="2017" name="Nat. Commun.">
        <title>Genome assembly with in vitro proximity ligation data and whole-genome triplication in lettuce.</title>
        <authorList>
            <person name="Reyes-Chin-Wo S."/>
            <person name="Wang Z."/>
            <person name="Yang X."/>
            <person name="Kozik A."/>
            <person name="Arikit S."/>
            <person name="Song C."/>
            <person name="Xia L."/>
            <person name="Froenicke L."/>
            <person name="Lavelle D.O."/>
            <person name="Truco M.J."/>
            <person name="Xia R."/>
            <person name="Zhu S."/>
            <person name="Xu C."/>
            <person name="Xu H."/>
            <person name="Xu X."/>
            <person name="Cox K."/>
            <person name="Korf I."/>
            <person name="Meyers B.C."/>
            <person name="Michelmore R.W."/>
        </authorList>
    </citation>
    <scope>NUCLEOTIDE SEQUENCE [LARGE SCALE GENOMIC DNA]</scope>
    <source>
        <strain evidence="3">cv. Salinas</strain>
        <tissue evidence="2">Seedlings</tissue>
    </source>
</reference>
<gene>
    <name evidence="2" type="ORF">LSAT_V11C500252890</name>
</gene>
<proteinExistence type="predicted"/>
<dbReference type="Gene3D" id="2.40.50.140">
    <property type="entry name" value="Nucleic acid-binding proteins"/>
    <property type="match status" value="1"/>
</dbReference>
<evidence type="ECO:0000313" key="2">
    <source>
        <dbReference type="EMBL" id="KAJ0205311.1"/>
    </source>
</evidence>
<accession>A0A9R1XAC3</accession>
<comment type="caution">
    <text evidence="2">The sequence shown here is derived from an EMBL/GenBank/DDBJ whole genome shotgun (WGS) entry which is preliminary data.</text>
</comment>
<name>A0A9R1XAC3_LACSA</name>
<dbReference type="AlphaFoldDB" id="A0A9R1XAC3"/>
<feature type="domain" description="Replication protein A 70 kDa DNA-binding subunit B/D first OB fold" evidence="1">
    <location>
        <begin position="19"/>
        <end position="112"/>
    </location>
</feature>